<reference evidence="2" key="1">
    <citation type="submission" date="2018-02" db="EMBL/GenBank/DDBJ databases">
        <title>Rhizophora mucronata_Transcriptome.</title>
        <authorList>
            <person name="Meera S.P."/>
            <person name="Sreeshan A."/>
            <person name="Augustine A."/>
        </authorList>
    </citation>
    <scope>NUCLEOTIDE SEQUENCE</scope>
    <source>
        <tissue evidence="2">Leaf</tissue>
    </source>
</reference>
<organism evidence="2">
    <name type="scientific">Rhizophora mucronata</name>
    <name type="common">Asiatic mangrove</name>
    <dbReference type="NCBI Taxonomy" id="61149"/>
    <lineage>
        <taxon>Eukaryota</taxon>
        <taxon>Viridiplantae</taxon>
        <taxon>Streptophyta</taxon>
        <taxon>Embryophyta</taxon>
        <taxon>Tracheophyta</taxon>
        <taxon>Spermatophyta</taxon>
        <taxon>Magnoliopsida</taxon>
        <taxon>eudicotyledons</taxon>
        <taxon>Gunneridae</taxon>
        <taxon>Pentapetalae</taxon>
        <taxon>rosids</taxon>
        <taxon>fabids</taxon>
        <taxon>Malpighiales</taxon>
        <taxon>Rhizophoraceae</taxon>
        <taxon>Rhizophora</taxon>
    </lineage>
</organism>
<name>A0A2P2PGU0_RHIMU</name>
<protein>
    <submittedName>
        <fullName evidence="2">Uncharacterized protein</fullName>
    </submittedName>
</protein>
<keyword evidence="1" id="KW-1133">Transmembrane helix</keyword>
<feature type="transmembrane region" description="Helical" evidence="1">
    <location>
        <begin position="7"/>
        <end position="31"/>
    </location>
</feature>
<accession>A0A2P2PGU0</accession>
<dbReference type="EMBL" id="GGEC01073494">
    <property type="protein sequence ID" value="MBX53978.1"/>
    <property type="molecule type" value="Transcribed_RNA"/>
</dbReference>
<sequence>MRYDFSCNHLIITCICGLRFWICNYFCLSFIA</sequence>
<dbReference type="AlphaFoldDB" id="A0A2P2PGU0"/>
<proteinExistence type="predicted"/>
<evidence type="ECO:0000313" key="2">
    <source>
        <dbReference type="EMBL" id="MBX53978.1"/>
    </source>
</evidence>
<keyword evidence="1" id="KW-0812">Transmembrane</keyword>
<evidence type="ECO:0000256" key="1">
    <source>
        <dbReference type="SAM" id="Phobius"/>
    </source>
</evidence>
<keyword evidence="1" id="KW-0472">Membrane</keyword>